<feature type="region of interest" description="Disordered" evidence="1">
    <location>
        <begin position="29"/>
        <end position="82"/>
    </location>
</feature>
<accession>A0A8X6Y0D7</accession>
<sequence length="82" mass="8619">MNKTKKLVEQDSKAVAVVTNPKEGLVADVSTVARKERDGKDIRREKADLGTSSKGYPSPGDESGSAGKGSRRLHAPTPDSPG</sequence>
<feature type="compositionally biased region" description="Basic and acidic residues" evidence="1">
    <location>
        <begin position="33"/>
        <end position="48"/>
    </location>
</feature>
<evidence type="ECO:0000313" key="3">
    <source>
        <dbReference type="Proteomes" id="UP000886998"/>
    </source>
</evidence>
<proteinExistence type="predicted"/>
<keyword evidence="3" id="KW-1185">Reference proteome</keyword>
<evidence type="ECO:0000313" key="2">
    <source>
        <dbReference type="EMBL" id="GFY62085.1"/>
    </source>
</evidence>
<comment type="caution">
    <text evidence="2">The sequence shown here is derived from an EMBL/GenBank/DDBJ whole genome shotgun (WGS) entry which is preliminary data.</text>
</comment>
<reference evidence="2" key="1">
    <citation type="submission" date="2020-08" db="EMBL/GenBank/DDBJ databases">
        <title>Multicomponent nature underlies the extraordinary mechanical properties of spider dragline silk.</title>
        <authorList>
            <person name="Kono N."/>
            <person name="Nakamura H."/>
            <person name="Mori M."/>
            <person name="Yoshida Y."/>
            <person name="Ohtoshi R."/>
            <person name="Malay A.D."/>
            <person name="Moran D.A.P."/>
            <person name="Tomita M."/>
            <person name="Numata K."/>
            <person name="Arakawa K."/>
        </authorList>
    </citation>
    <scope>NUCLEOTIDE SEQUENCE</scope>
</reference>
<organism evidence="2 3">
    <name type="scientific">Trichonephila inaurata madagascariensis</name>
    <dbReference type="NCBI Taxonomy" id="2747483"/>
    <lineage>
        <taxon>Eukaryota</taxon>
        <taxon>Metazoa</taxon>
        <taxon>Ecdysozoa</taxon>
        <taxon>Arthropoda</taxon>
        <taxon>Chelicerata</taxon>
        <taxon>Arachnida</taxon>
        <taxon>Araneae</taxon>
        <taxon>Araneomorphae</taxon>
        <taxon>Entelegynae</taxon>
        <taxon>Araneoidea</taxon>
        <taxon>Nephilidae</taxon>
        <taxon>Trichonephila</taxon>
        <taxon>Trichonephila inaurata</taxon>
    </lineage>
</organism>
<gene>
    <name evidence="2" type="ORF">TNIN_441531</name>
</gene>
<evidence type="ECO:0000256" key="1">
    <source>
        <dbReference type="SAM" id="MobiDB-lite"/>
    </source>
</evidence>
<dbReference type="EMBL" id="BMAV01014060">
    <property type="protein sequence ID" value="GFY62085.1"/>
    <property type="molecule type" value="Genomic_DNA"/>
</dbReference>
<name>A0A8X6Y0D7_9ARAC</name>
<protein>
    <submittedName>
        <fullName evidence="2">Uncharacterized protein</fullName>
    </submittedName>
</protein>
<dbReference type="AlphaFoldDB" id="A0A8X6Y0D7"/>
<dbReference type="Proteomes" id="UP000886998">
    <property type="component" value="Unassembled WGS sequence"/>
</dbReference>